<dbReference type="AlphaFoldDB" id="A0A0F9HFF7"/>
<evidence type="ECO:0000256" key="1">
    <source>
        <dbReference type="SAM" id="Phobius"/>
    </source>
</evidence>
<gene>
    <name evidence="2" type="ORF">LCGC14_1789890</name>
</gene>
<name>A0A0F9HFF7_9ZZZZ</name>
<reference evidence="2" key="1">
    <citation type="journal article" date="2015" name="Nature">
        <title>Complex archaea that bridge the gap between prokaryotes and eukaryotes.</title>
        <authorList>
            <person name="Spang A."/>
            <person name="Saw J.H."/>
            <person name="Jorgensen S.L."/>
            <person name="Zaremba-Niedzwiedzka K."/>
            <person name="Martijn J."/>
            <person name="Lind A.E."/>
            <person name="van Eijk R."/>
            <person name="Schleper C."/>
            <person name="Guy L."/>
            <person name="Ettema T.J."/>
        </authorList>
    </citation>
    <scope>NUCLEOTIDE SEQUENCE</scope>
</reference>
<dbReference type="EMBL" id="LAZR01017073">
    <property type="protein sequence ID" value="KKM01892.1"/>
    <property type="molecule type" value="Genomic_DNA"/>
</dbReference>
<organism evidence="2">
    <name type="scientific">marine sediment metagenome</name>
    <dbReference type="NCBI Taxonomy" id="412755"/>
    <lineage>
        <taxon>unclassified sequences</taxon>
        <taxon>metagenomes</taxon>
        <taxon>ecological metagenomes</taxon>
    </lineage>
</organism>
<keyword evidence="1" id="KW-1133">Transmembrane helix</keyword>
<protein>
    <submittedName>
        <fullName evidence="2">Uncharacterized protein</fullName>
    </submittedName>
</protein>
<proteinExistence type="predicted"/>
<evidence type="ECO:0000313" key="2">
    <source>
        <dbReference type="EMBL" id="KKM01892.1"/>
    </source>
</evidence>
<sequence>MRIEMIISLVLLLIVMLDAAGDALRLRKHQVISHMAEAVQVALWIAVWALFEFQVYYIAMYILGRFIVFDLVFNLIAGNKIFYIGESSLYGRGLRWLAGKVRQPVGLFISMPKLMALVWWVAWFLTDGGK</sequence>
<keyword evidence="1" id="KW-0472">Membrane</keyword>
<keyword evidence="1" id="KW-0812">Transmembrane</keyword>
<feature type="transmembrane region" description="Helical" evidence="1">
    <location>
        <begin position="105"/>
        <end position="125"/>
    </location>
</feature>
<accession>A0A0F9HFF7</accession>
<comment type="caution">
    <text evidence="2">The sequence shown here is derived from an EMBL/GenBank/DDBJ whole genome shotgun (WGS) entry which is preliminary data.</text>
</comment>
<feature type="transmembrane region" description="Helical" evidence="1">
    <location>
        <begin position="41"/>
        <end position="59"/>
    </location>
</feature>